<sequence length="104" mass="12281">MRIGKSSDEWQQAENYTTAEQTESEVQKMESTPEDEFAQSNQSIEDIKERVEKQLYPFYSQINSELKSHLEGYEDESTQNGRDGRKSAIEKIIERKRKEQEDEE</sequence>
<name>A0A2Z2HU83_9EURY</name>
<protein>
    <submittedName>
        <fullName evidence="2">Uncharacterized protein</fullName>
    </submittedName>
</protein>
<feature type="region of interest" description="Disordered" evidence="1">
    <location>
        <begin position="1"/>
        <end position="45"/>
    </location>
</feature>
<evidence type="ECO:0000313" key="2">
    <source>
        <dbReference type="EMBL" id="ARS90789.1"/>
    </source>
</evidence>
<dbReference type="RefSeq" id="WP_086889154.1">
    <property type="nucleotide sequence ID" value="NZ_CP019893.1"/>
</dbReference>
<proteinExistence type="predicted"/>
<dbReference type="GeneID" id="32895283"/>
<reference evidence="3" key="1">
    <citation type="submission" date="2017-02" db="EMBL/GenBank/DDBJ databases">
        <title>Natronthermophilus aegyptiacus gen. nov.,sp. nov., an aerobic, extremely halophilic alkalithermophilic archaeon isolated from the athalassohaline Wadi An Natrun, Egypt.</title>
        <authorList>
            <person name="Zhao B."/>
        </authorList>
    </citation>
    <scope>NUCLEOTIDE SEQUENCE [LARGE SCALE GENOMIC DNA]</scope>
    <source>
        <strain evidence="3">JW/NM-HA 15</strain>
    </source>
</reference>
<keyword evidence="3" id="KW-1185">Reference proteome</keyword>
<evidence type="ECO:0000256" key="1">
    <source>
        <dbReference type="SAM" id="MobiDB-lite"/>
    </source>
</evidence>
<organism evidence="2 3">
    <name type="scientific">Natrarchaeobaculum aegyptiacum</name>
    <dbReference type="NCBI Taxonomy" id="745377"/>
    <lineage>
        <taxon>Archaea</taxon>
        <taxon>Methanobacteriati</taxon>
        <taxon>Methanobacteriota</taxon>
        <taxon>Stenosarchaea group</taxon>
        <taxon>Halobacteria</taxon>
        <taxon>Halobacteriales</taxon>
        <taxon>Natrialbaceae</taxon>
        <taxon>Natrarchaeobaculum</taxon>
    </lineage>
</organism>
<feature type="compositionally biased region" description="Polar residues" evidence="1">
    <location>
        <begin position="9"/>
        <end position="21"/>
    </location>
</feature>
<dbReference type="EMBL" id="CP019893">
    <property type="protein sequence ID" value="ARS90789.1"/>
    <property type="molecule type" value="Genomic_DNA"/>
</dbReference>
<accession>A0A2Z2HU83</accession>
<dbReference type="AlphaFoldDB" id="A0A2Z2HU83"/>
<evidence type="ECO:0000313" key="3">
    <source>
        <dbReference type="Proteomes" id="UP000250088"/>
    </source>
</evidence>
<dbReference type="Proteomes" id="UP000250088">
    <property type="component" value="Chromosome"/>
</dbReference>
<dbReference type="KEGG" id="naj:B1756_14375"/>
<gene>
    <name evidence="2" type="ORF">B1756_14375</name>
</gene>